<comment type="similarity">
    <text evidence="4 14">Belongs to the cytochrome P450 family.</text>
</comment>
<dbReference type="InterPro" id="IPR001128">
    <property type="entry name" value="Cyt_P450"/>
</dbReference>
<dbReference type="GO" id="GO:0005506">
    <property type="term" value="F:iron ion binding"/>
    <property type="evidence" value="ECO:0007669"/>
    <property type="project" value="InterPro"/>
</dbReference>
<dbReference type="AlphaFoldDB" id="A0A9N9TMI8"/>
<evidence type="ECO:0000256" key="2">
    <source>
        <dbReference type="ARBA" id="ARBA00004174"/>
    </source>
</evidence>
<evidence type="ECO:0000313" key="16">
    <source>
        <dbReference type="EMBL" id="CAG9857619.1"/>
    </source>
</evidence>
<dbReference type="InterPro" id="IPR036396">
    <property type="entry name" value="Cyt_P450_sf"/>
</dbReference>
<dbReference type="SUPFAM" id="SSF48264">
    <property type="entry name" value="Cytochrome P450"/>
    <property type="match status" value="1"/>
</dbReference>
<evidence type="ECO:0000256" key="10">
    <source>
        <dbReference type="ARBA" id="ARBA00023004"/>
    </source>
</evidence>
<dbReference type="CDD" id="cd11056">
    <property type="entry name" value="CYP6-like"/>
    <property type="match status" value="1"/>
</dbReference>
<feature type="transmembrane region" description="Helical" evidence="15">
    <location>
        <begin position="12"/>
        <end position="33"/>
    </location>
</feature>
<accession>A0A9N9TMI8</accession>
<keyword evidence="15" id="KW-0812">Transmembrane</keyword>
<evidence type="ECO:0000256" key="14">
    <source>
        <dbReference type="RuleBase" id="RU000461"/>
    </source>
</evidence>
<evidence type="ECO:0000256" key="7">
    <source>
        <dbReference type="ARBA" id="ARBA00022824"/>
    </source>
</evidence>
<evidence type="ECO:0000256" key="12">
    <source>
        <dbReference type="ARBA" id="ARBA00023136"/>
    </source>
</evidence>
<organism evidence="16 17">
    <name type="scientific">Phyllotreta striolata</name>
    <name type="common">Striped flea beetle</name>
    <name type="synonym">Crioceris striolata</name>
    <dbReference type="NCBI Taxonomy" id="444603"/>
    <lineage>
        <taxon>Eukaryota</taxon>
        <taxon>Metazoa</taxon>
        <taxon>Ecdysozoa</taxon>
        <taxon>Arthropoda</taxon>
        <taxon>Hexapoda</taxon>
        <taxon>Insecta</taxon>
        <taxon>Pterygota</taxon>
        <taxon>Neoptera</taxon>
        <taxon>Endopterygota</taxon>
        <taxon>Coleoptera</taxon>
        <taxon>Polyphaga</taxon>
        <taxon>Cucujiformia</taxon>
        <taxon>Chrysomeloidea</taxon>
        <taxon>Chrysomelidae</taxon>
        <taxon>Galerucinae</taxon>
        <taxon>Alticini</taxon>
        <taxon>Phyllotreta</taxon>
    </lineage>
</organism>
<evidence type="ECO:0000256" key="8">
    <source>
        <dbReference type="ARBA" id="ARBA00022848"/>
    </source>
</evidence>
<keyword evidence="10 13" id="KW-0408">Iron</keyword>
<keyword evidence="9 14" id="KW-0560">Oxidoreductase</keyword>
<reference evidence="16" key="1">
    <citation type="submission" date="2022-01" db="EMBL/GenBank/DDBJ databases">
        <authorList>
            <person name="King R."/>
        </authorList>
    </citation>
    <scope>NUCLEOTIDE SEQUENCE</scope>
</reference>
<dbReference type="PANTHER" id="PTHR24292">
    <property type="entry name" value="CYTOCHROME P450"/>
    <property type="match status" value="1"/>
</dbReference>
<comment type="cofactor">
    <cofactor evidence="1 13">
        <name>heme</name>
        <dbReference type="ChEBI" id="CHEBI:30413"/>
    </cofactor>
</comment>
<dbReference type="PRINTS" id="PR00463">
    <property type="entry name" value="EP450I"/>
</dbReference>
<dbReference type="Pfam" id="PF00067">
    <property type="entry name" value="p450"/>
    <property type="match status" value="1"/>
</dbReference>
<dbReference type="Gene3D" id="1.10.630.10">
    <property type="entry name" value="Cytochrome P450"/>
    <property type="match status" value="1"/>
</dbReference>
<dbReference type="GO" id="GO:0005789">
    <property type="term" value="C:endoplasmic reticulum membrane"/>
    <property type="evidence" value="ECO:0007669"/>
    <property type="project" value="UniProtKB-SubCell"/>
</dbReference>
<evidence type="ECO:0000256" key="1">
    <source>
        <dbReference type="ARBA" id="ARBA00001971"/>
    </source>
</evidence>
<protein>
    <recommendedName>
        <fullName evidence="18">Cytochrome P450</fullName>
    </recommendedName>
</protein>
<evidence type="ECO:0000256" key="15">
    <source>
        <dbReference type="SAM" id="Phobius"/>
    </source>
</evidence>
<dbReference type="GO" id="GO:0016705">
    <property type="term" value="F:oxidoreductase activity, acting on paired donors, with incorporation or reduction of molecular oxygen"/>
    <property type="evidence" value="ECO:0007669"/>
    <property type="project" value="InterPro"/>
</dbReference>
<dbReference type="EMBL" id="OU900107">
    <property type="protein sequence ID" value="CAG9857619.1"/>
    <property type="molecule type" value="Genomic_DNA"/>
</dbReference>
<proteinExistence type="inferred from homology"/>
<evidence type="ECO:0000256" key="11">
    <source>
        <dbReference type="ARBA" id="ARBA00023033"/>
    </source>
</evidence>
<evidence type="ECO:0000313" key="17">
    <source>
        <dbReference type="Proteomes" id="UP001153712"/>
    </source>
</evidence>
<dbReference type="FunFam" id="1.10.630.10:FF:000042">
    <property type="entry name" value="Cytochrome P450"/>
    <property type="match status" value="1"/>
</dbReference>
<keyword evidence="8" id="KW-0492">Microsome</keyword>
<keyword evidence="12 15" id="KW-0472">Membrane</keyword>
<feature type="binding site" description="axial binding residue" evidence="13">
    <location>
        <position position="446"/>
    </location>
    <ligand>
        <name>heme</name>
        <dbReference type="ChEBI" id="CHEBI:30413"/>
    </ligand>
    <ligandPart>
        <name>Fe</name>
        <dbReference type="ChEBI" id="CHEBI:18248"/>
    </ligandPart>
</feature>
<sequence>MLITNSIAADLVVLAVTLVAVLATWHLWALYYWQRKGVPTPPTYPLLGTFKDFIVGDKSLGQVVQEAYLDYKKQGKRYFGVSFAGQPQFVPVDLALIKAVYVADFPHFHSHGTYSDAANDPLSVHIFNVDGPKWRDVRSKLSPTFTSGKMKTMHETLLKCSEGLTGALERLDDPIEIKEIMARFTTDVIGSCAFGLDINSLENPDAEFRRFGAKIFEKSFRNIANFFLGIAVPHSILSFCGYSVTRRDVQRFFYGSLASTVAYRETNAVVRKDFLDFLVRLKNHEDAQERMSMDEIAAQCFMFFVAGFETSATTMNFACFELARHQDVQDKARTEIRRVLEKHDGKLTYDAVMEMTYLDMIIQESLRKYPPLPINIRKCTKTFKVPGESLEIKEGTFVMIPVWGIHYDPEYYPDPEVFDPERFSDENKRSRPAFSHLPFGEGPRICIGMRFGMHQTKIGLITLLNNYRIKLNSKTITPLKYDKILFTSNIGGIWLDLEKV</sequence>
<keyword evidence="11 14" id="KW-0503">Monooxygenase</keyword>
<keyword evidence="6 13" id="KW-0479">Metal-binding</keyword>
<gene>
    <name evidence="16" type="ORF">PHYEVI_LOCUS4022</name>
</gene>
<dbReference type="InterPro" id="IPR002401">
    <property type="entry name" value="Cyt_P450_E_grp-I"/>
</dbReference>
<dbReference type="GO" id="GO:0004497">
    <property type="term" value="F:monooxygenase activity"/>
    <property type="evidence" value="ECO:0007669"/>
    <property type="project" value="UniProtKB-KW"/>
</dbReference>
<keyword evidence="7" id="KW-0256">Endoplasmic reticulum</keyword>
<keyword evidence="15" id="KW-1133">Transmembrane helix</keyword>
<evidence type="ECO:0000256" key="9">
    <source>
        <dbReference type="ARBA" id="ARBA00023002"/>
    </source>
</evidence>
<dbReference type="InterPro" id="IPR050476">
    <property type="entry name" value="Insect_CytP450_Detox"/>
</dbReference>
<evidence type="ECO:0000256" key="13">
    <source>
        <dbReference type="PIRSR" id="PIRSR602401-1"/>
    </source>
</evidence>
<dbReference type="OrthoDB" id="2789670at2759"/>
<comment type="subcellular location">
    <subcellularLocation>
        <location evidence="3">Endoplasmic reticulum membrane</location>
        <topology evidence="3">Peripheral membrane protein</topology>
    </subcellularLocation>
    <subcellularLocation>
        <location evidence="2">Microsome membrane</location>
        <topology evidence="2">Peripheral membrane protein</topology>
    </subcellularLocation>
</comment>
<dbReference type="PANTHER" id="PTHR24292:SF100">
    <property type="entry name" value="CYTOCHROME P450 6A16, ISOFORM B-RELATED"/>
    <property type="match status" value="1"/>
</dbReference>
<dbReference type="PRINTS" id="PR00385">
    <property type="entry name" value="P450"/>
</dbReference>
<dbReference type="InterPro" id="IPR017972">
    <property type="entry name" value="Cyt_P450_CS"/>
</dbReference>
<name>A0A9N9TMI8_PHYSR</name>
<keyword evidence="17" id="KW-1185">Reference proteome</keyword>
<evidence type="ECO:0008006" key="18">
    <source>
        <dbReference type="Google" id="ProtNLM"/>
    </source>
</evidence>
<dbReference type="PROSITE" id="PS00086">
    <property type="entry name" value="CYTOCHROME_P450"/>
    <property type="match status" value="1"/>
</dbReference>
<keyword evidence="5 13" id="KW-0349">Heme</keyword>
<evidence type="ECO:0000256" key="6">
    <source>
        <dbReference type="ARBA" id="ARBA00022723"/>
    </source>
</evidence>
<evidence type="ECO:0000256" key="3">
    <source>
        <dbReference type="ARBA" id="ARBA00004406"/>
    </source>
</evidence>
<dbReference type="Proteomes" id="UP001153712">
    <property type="component" value="Chromosome 14"/>
</dbReference>
<evidence type="ECO:0000256" key="5">
    <source>
        <dbReference type="ARBA" id="ARBA00022617"/>
    </source>
</evidence>
<dbReference type="GO" id="GO:0020037">
    <property type="term" value="F:heme binding"/>
    <property type="evidence" value="ECO:0007669"/>
    <property type="project" value="InterPro"/>
</dbReference>
<evidence type="ECO:0000256" key="4">
    <source>
        <dbReference type="ARBA" id="ARBA00010617"/>
    </source>
</evidence>